<accession>A0AA40EVZ8</accession>
<gene>
    <name evidence="3" type="ORF">B0T18DRAFT_447093</name>
</gene>
<evidence type="ECO:0000256" key="1">
    <source>
        <dbReference type="RuleBase" id="RU361240"/>
    </source>
</evidence>
<evidence type="ECO:0000259" key="2">
    <source>
        <dbReference type="Pfam" id="PF04389"/>
    </source>
</evidence>
<keyword evidence="1" id="KW-0378">Hydrolase</keyword>
<dbReference type="GO" id="GO:0008233">
    <property type="term" value="F:peptidase activity"/>
    <property type="evidence" value="ECO:0007669"/>
    <property type="project" value="UniProtKB-KW"/>
</dbReference>
<reference evidence="3" key="1">
    <citation type="submission" date="2023-06" db="EMBL/GenBank/DDBJ databases">
        <title>Genome-scale phylogeny and comparative genomics of the fungal order Sordariales.</title>
        <authorList>
            <consortium name="Lawrence Berkeley National Laboratory"/>
            <person name="Hensen N."/>
            <person name="Bonometti L."/>
            <person name="Westerberg I."/>
            <person name="Brannstrom I.O."/>
            <person name="Guillou S."/>
            <person name="Cros-Aarteil S."/>
            <person name="Calhoun S."/>
            <person name="Haridas S."/>
            <person name="Kuo A."/>
            <person name="Mondo S."/>
            <person name="Pangilinan J."/>
            <person name="Riley R."/>
            <person name="LaButti K."/>
            <person name="Andreopoulos B."/>
            <person name="Lipzen A."/>
            <person name="Chen C."/>
            <person name="Yanf M."/>
            <person name="Daum C."/>
            <person name="Ng V."/>
            <person name="Clum A."/>
            <person name="Steindorff A."/>
            <person name="Ohm R."/>
            <person name="Martin F."/>
            <person name="Silar P."/>
            <person name="Natvig D."/>
            <person name="Lalanne C."/>
            <person name="Gautier V."/>
            <person name="Ament-velasquez S.L."/>
            <person name="Kruys A."/>
            <person name="Hutchinson M.I."/>
            <person name="Powell A.J."/>
            <person name="Barry K."/>
            <person name="Miller A.N."/>
            <person name="Grigoriev I.V."/>
            <person name="Debuchy R."/>
            <person name="Gladieux P."/>
            <person name="Thoren M.H."/>
            <person name="Johannesson H."/>
        </authorList>
    </citation>
    <scope>NUCLEOTIDE SEQUENCE</scope>
    <source>
        <strain evidence="3">SMH3187-1</strain>
    </source>
</reference>
<dbReference type="InterPro" id="IPR007484">
    <property type="entry name" value="Peptidase_M28"/>
</dbReference>
<organism evidence="3 4">
    <name type="scientific">Schizothecium vesticola</name>
    <dbReference type="NCBI Taxonomy" id="314040"/>
    <lineage>
        <taxon>Eukaryota</taxon>
        <taxon>Fungi</taxon>
        <taxon>Dikarya</taxon>
        <taxon>Ascomycota</taxon>
        <taxon>Pezizomycotina</taxon>
        <taxon>Sordariomycetes</taxon>
        <taxon>Sordariomycetidae</taxon>
        <taxon>Sordariales</taxon>
        <taxon>Schizotheciaceae</taxon>
        <taxon>Schizothecium</taxon>
    </lineage>
</organism>
<dbReference type="GO" id="GO:0006508">
    <property type="term" value="P:proteolysis"/>
    <property type="evidence" value="ECO:0007669"/>
    <property type="project" value="UniProtKB-KW"/>
</dbReference>
<dbReference type="SUPFAM" id="SSF53187">
    <property type="entry name" value="Zn-dependent exopeptidases"/>
    <property type="match status" value="1"/>
</dbReference>
<dbReference type="InterPro" id="IPR011008">
    <property type="entry name" value="Dimeric_a/b-barrel"/>
</dbReference>
<evidence type="ECO:0000313" key="3">
    <source>
        <dbReference type="EMBL" id="KAK0746598.1"/>
    </source>
</evidence>
<comment type="caution">
    <text evidence="3">The sequence shown here is derived from an EMBL/GenBank/DDBJ whole genome shotgun (WGS) entry which is preliminary data.</text>
</comment>
<dbReference type="AlphaFoldDB" id="A0AA40EVZ8"/>
<dbReference type="Pfam" id="PF04389">
    <property type="entry name" value="Peptidase_M28"/>
    <property type="match status" value="1"/>
</dbReference>
<dbReference type="Gene3D" id="3.30.70.100">
    <property type="match status" value="1"/>
</dbReference>
<keyword evidence="1" id="KW-0862">Zinc</keyword>
<keyword evidence="4" id="KW-1185">Reference proteome</keyword>
<evidence type="ECO:0000313" key="4">
    <source>
        <dbReference type="Proteomes" id="UP001172155"/>
    </source>
</evidence>
<dbReference type="SUPFAM" id="SSF54909">
    <property type="entry name" value="Dimeric alpha+beta barrel"/>
    <property type="match status" value="1"/>
</dbReference>
<feature type="signal peptide" evidence="1">
    <location>
        <begin position="1"/>
        <end position="18"/>
    </location>
</feature>
<keyword evidence="1" id="KW-0645">Protease</keyword>
<proteinExistence type="inferred from homology"/>
<comment type="similarity">
    <text evidence="1">Belongs to the peptidase M28 family.</text>
</comment>
<dbReference type="Proteomes" id="UP001172155">
    <property type="component" value="Unassembled WGS sequence"/>
</dbReference>
<protein>
    <recommendedName>
        <fullName evidence="1">Peptide hydrolase</fullName>
        <ecNumber evidence="1">3.4.-.-</ecNumber>
    </recommendedName>
</protein>
<feature type="domain" description="Peptidase M28" evidence="2">
    <location>
        <begin position="206"/>
        <end position="314"/>
    </location>
</feature>
<dbReference type="EMBL" id="JAUKUD010000004">
    <property type="protein sequence ID" value="KAK0746598.1"/>
    <property type="molecule type" value="Genomic_DNA"/>
</dbReference>
<keyword evidence="1" id="KW-0479">Metal-binding</keyword>
<dbReference type="GO" id="GO:0046872">
    <property type="term" value="F:metal ion binding"/>
    <property type="evidence" value="ECO:0007669"/>
    <property type="project" value="UniProtKB-KW"/>
</dbReference>
<sequence>MRFLNFVPLALCVHDVLAAGPPVFFFTKFPTSTTALRDELITRMDNISRWSCTNEPGVTKYALVIPRGGGDNLTAYSIEQYDDDPTFLSHLSAPLVSTSLFSWSTSTPNLWTSDPLVQNFTLLPNDMTFSKPEFAKASNPYIVVESLTYTSGGVHHVMDHWEEEVAAARNETGTLLFGVYGDPTNNNRLWTLAAYESEQYWREVHEKSETARELRFAWWAAEELVGLGSRFYCYNLTDNFPAEVDKILAYLNFDMVSQGTYYVSDGDGSTGRGWRTQPSADVIEKLWLDYFAGIGIAAKERAIGFDSDHFFFQEILKKSVGFLSRAWMLRRILAIIRRVTISIM</sequence>
<keyword evidence="1" id="KW-0732">Signal</keyword>
<feature type="chain" id="PRO_5041483937" description="Peptide hydrolase" evidence="1">
    <location>
        <begin position="19"/>
        <end position="344"/>
    </location>
</feature>
<name>A0AA40EVZ8_9PEZI</name>
<dbReference type="EC" id="3.4.-.-" evidence="1"/>